<name>A0A2G2W4L4_CAPBA</name>
<dbReference type="Pfam" id="PF03800">
    <property type="entry name" value="Nuf2"/>
    <property type="match status" value="2"/>
</dbReference>
<keyword evidence="4" id="KW-0132">Cell division</keyword>
<dbReference type="PANTHER" id="PTHR48441:SF1">
    <property type="entry name" value="NT-3"/>
    <property type="match status" value="1"/>
</dbReference>
<reference evidence="10 11" key="1">
    <citation type="journal article" date="2017" name="Genome Biol.">
        <title>New reference genome sequences of hot pepper reveal the massive evolution of plant disease-resistance genes by retroduplication.</title>
        <authorList>
            <person name="Kim S."/>
            <person name="Park J."/>
            <person name="Yeom S.I."/>
            <person name="Kim Y.M."/>
            <person name="Seo E."/>
            <person name="Kim K.T."/>
            <person name="Kim M.S."/>
            <person name="Lee J.M."/>
            <person name="Cheong K."/>
            <person name="Shin H.S."/>
            <person name="Kim S.B."/>
            <person name="Han K."/>
            <person name="Lee J."/>
            <person name="Park M."/>
            <person name="Lee H.A."/>
            <person name="Lee H.Y."/>
            <person name="Lee Y."/>
            <person name="Oh S."/>
            <person name="Lee J.H."/>
            <person name="Choi E."/>
            <person name="Choi E."/>
            <person name="Lee S.E."/>
            <person name="Jeon J."/>
            <person name="Kim H."/>
            <person name="Choi G."/>
            <person name="Song H."/>
            <person name="Lee J."/>
            <person name="Lee S.C."/>
            <person name="Kwon J.K."/>
            <person name="Lee H.Y."/>
            <person name="Koo N."/>
            <person name="Hong Y."/>
            <person name="Kim R.W."/>
            <person name="Kang W.H."/>
            <person name="Huh J.H."/>
            <person name="Kang B.C."/>
            <person name="Yang T.J."/>
            <person name="Lee Y.H."/>
            <person name="Bennetzen J.L."/>
            <person name="Choi D."/>
        </authorList>
    </citation>
    <scope>NUCLEOTIDE SEQUENCE [LARGE SCALE GENOMIC DNA]</scope>
    <source>
        <strain evidence="11">cv. PBC81</strain>
    </source>
</reference>
<accession>A0A2G2W4L4</accession>
<dbReference type="EMBL" id="MLFT02000008">
    <property type="protein sequence ID" value="PHT40154.1"/>
    <property type="molecule type" value="Genomic_DNA"/>
</dbReference>
<dbReference type="InterPro" id="IPR038275">
    <property type="entry name" value="Nuf2_N_sf"/>
</dbReference>
<keyword evidence="3" id="KW-0158">Chromosome</keyword>
<keyword evidence="7" id="KW-0131">Cell cycle</keyword>
<evidence type="ECO:0000256" key="2">
    <source>
        <dbReference type="ARBA" id="ARBA00005498"/>
    </source>
</evidence>
<keyword evidence="11" id="KW-1185">Reference proteome</keyword>
<feature type="domain" description="Kinetochore protein Nuf2 N-terminal" evidence="9">
    <location>
        <begin position="61"/>
        <end position="111"/>
    </location>
</feature>
<dbReference type="InterPro" id="IPR005549">
    <property type="entry name" value="Kinetochore_Nuf2_N"/>
</dbReference>
<evidence type="ECO:0000256" key="8">
    <source>
        <dbReference type="ARBA" id="ARBA00023328"/>
    </source>
</evidence>
<evidence type="ECO:0000256" key="1">
    <source>
        <dbReference type="ARBA" id="ARBA00004584"/>
    </source>
</evidence>
<evidence type="ECO:0000259" key="9">
    <source>
        <dbReference type="Pfam" id="PF03800"/>
    </source>
</evidence>
<evidence type="ECO:0000256" key="7">
    <source>
        <dbReference type="ARBA" id="ARBA00023306"/>
    </source>
</evidence>
<feature type="domain" description="Kinetochore protein Nuf2 N-terminal" evidence="9">
    <location>
        <begin position="4"/>
        <end position="60"/>
    </location>
</feature>
<comment type="caution">
    <text evidence="10">The sequence shown here is derived from an EMBL/GenBank/DDBJ whole genome shotgun (WGS) entry which is preliminary data.</text>
</comment>
<keyword evidence="8" id="KW-0137">Centromere</keyword>
<evidence type="ECO:0000313" key="11">
    <source>
        <dbReference type="Proteomes" id="UP000224567"/>
    </source>
</evidence>
<comment type="subcellular location">
    <subcellularLocation>
        <location evidence="1">Chromosome</location>
        <location evidence="1">Centromere</location>
    </subcellularLocation>
</comment>
<protein>
    <recommendedName>
        <fullName evidence="9">Kinetochore protein Nuf2 N-terminal domain-containing protein</fullName>
    </recommendedName>
</protein>
<evidence type="ECO:0000256" key="6">
    <source>
        <dbReference type="ARBA" id="ARBA00023054"/>
    </source>
</evidence>
<keyword evidence="5" id="KW-0498">Mitosis</keyword>
<organism evidence="10 11">
    <name type="scientific">Capsicum baccatum</name>
    <name type="common">Peruvian pepper</name>
    <dbReference type="NCBI Taxonomy" id="33114"/>
    <lineage>
        <taxon>Eukaryota</taxon>
        <taxon>Viridiplantae</taxon>
        <taxon>Streptophyta</taxon>
        <taxon>Embryophyta</taxon>
        <taxon>Tracheophyta</taxon>
        <taxon>Spermatophyta</taxon>
        <taxon>Magnoliopsida</taxon>
        <taxon>eudicotyledons</taxon>
        <taxon>Gunneridae</taxon>
        <taxon>Pentapetalae</taxon>
        <taxon>asterids</taxon>
        <taxon>lamiids</taxon>
        <taxon>Solanales</taxon>
        <taxon>Solanaceae</taxon>
        <taxon>Solanoideae</taxon>
        <taxon>Capsiceae</taxon>
        <taxon>Capsicum</taxon>
    </lineage>
</organism>
<keyword evidence="6" id="KW-0175">Coiled coil</keyword>
<gene>
    <name evidence="10" type="ORF">CQW23_19008</name>
</gene>
<dbReference type="Proteomes" id="UP000224567">
    <property type="component" value="Unassembled WGS sequence"/>
</dbReference>
<evidence type="ECO:0000313" key="10">
    <source>
        <dbReference type="EMBL" id="PHT40154.1"/>
    </source>
</evidence>
<dbReference type="Gene3D" id="1.10.418.60">
    <property type="entry name" value="Ncd80 complex, Nuf2 subunit"/>
    <property type="match status" value="1"/>
</dbReference>
<dbReference type="GO" id="GO:0051301">
    <property type="term" value="P:cell division"/>
    <property type="evidence" value="ECO:0007669"/>
    <property type="project" value="UniProtKB-KW"/>
</dbReference>
<comment type="similarity">
    <text evidence="2">Belongs to the NUF2 family.</text>
</comment>
<proteinExistence type="inferred from homology"/>
<sequence>MSRFDYPTLPQQDITDTLANFQIASISNEDLLKPTADSVTNLYSSILRHIGTLQDDHDQIREMLATLDCPEIFTLRDLIKPEPNRTRFFVGAILNFYLHREFKLNAIRPVTEYLTLIGEQRSSLEARISQLNEEITVLFFNVFGYKNL</sequence>
<dbReference type="GO" id="GO:0031262">
    <property type="term" value="C:Ndc80 complex"/>
    <property type="evidence" value="ECO:0007669"/>
    <property type="project" value="InterPro"/>
</dbReference>
<dbReference type="STRING" id="33114.A0A2G2W4L4"/>
<reference evidence="11" key="2">
    <citation type="journal article" date="2017" name="J. Anim. Genet.">
        <title>Multiple reference genome sequences of hot pepper reveal the massive evolution of plant disease resistance genes by retroduplication.</title>
        <authorList>
            <person name="Kim S."/>
            <person name="Park J."/>
            <person name="Yeom S.-I."/>
            <person name="Kim Y.-M."/>
            <person name="Seo E."/>
            <person name="Kim K.-T."/>
            <person name="Kim M.-S."/>
            <person name="Lee J.M."/>
            <person name="Cheong K."/>
            <person name="Shin H.-S."/>
            <person name="Kim S.-B."/>
            <person name="Han K."/>
            <person name="Lee J."/>
            <person name="Park M."/>
            <person name="Lee H.-A."/>
            <person name="Lee H.-Y."/>
            <person name="Lee Y."/>
            <person name="Oh S."/>
            <person name="Lee J.H."/>
            <person name="Choi E."/>
            <person name="Choi E."/>
            <person name="Lee S.E."/>
            <person name="Jeon J."/>
            <person name="Kim H."/>
            <person name="Choi G."/>
            <person name="Song H."/>
            <person name="Lee J."/>
            <person name="Lee S.-C."/>
            <person name="Kwon J.-K."/>
            <person name="Lee H.-Y."/>
            <person name="Koo N."/>
            <person name="Hong Y."/>
            <person name="Kim R.W."/>
            <person name="Kang W.-H."/>
            <person name="Huh J.H."/>
            <person name="Kang B.-C."/>
            <person name="Yang T.-J."/>
            <person name="Lee Y.-H."/>
            <person name="Bennetzen J.L."/>
            <person name="Choi D."/>
        </authorList>
    </citation>
    <scope>NUCLEOTIDE SEQUENCE [LARGE SCALE GENOMIC DNA]</scope>
    <source>
        <strain evidence="11">cv. PBC81</strain>
    </source>
</reference>
<dbReference type="AlphaFoldDB" id="A0A2G2W4L4"/>
<evidence type="ECO:0000256" key="4">
    <source>
        <dbReference type="ARBA" id="ARBA00022618"/>
    </source>
</evidence>
<evidence type="ECO:0000256" key="3">
    <source>
        <dbReference type="ARBA" id="ARBA00022454"/>
    </source>
</evidence>
<dbReference type="PANTHER" id="PTHR48441">
    <property type="match status" value="1"/>
</dbReference>
<evidence type="ECO:0000256" key="5">
    <source>
        <dbReference type="ARBA" id="ARBA00022776"/>
    </source>
</evidence>
<dbReference type="OrthoDB" id="8194677at2759"/>